<sequence>MYSLFRPLLLSGLRPGLAARGHAPLRLNRPRPLHASPIQRSSNHDPGEVSVDEEEPIRLEDEGEYEIILPLDEFSTAKAIRTVPTRIQRPPYALAENVRRFKETGDFEQGYRWSEYDGRIMVGTVEERKLRRAADLARRVLRYAGGLVQVRAQKFMFYVPRFISLSKEGVTTDAIDAAIHKFIVSNNAYPSPLLYKGYPKSCCTSVNNILVHGIPDDRPLRNTDIINIDVTVYLDGFHGDTSKTFLVGDVDRIGRDLVQTTEEALEAGIRVCGPGRPYRGIARAIHGVLQGKDFVVCPAFTGHGIGTVFHRPPWIFHDGKQGTATVH</sequence>
<dbReference type="Gene3D" id="3.90.230.10">
    <property type="entry name" value="Creatinase/methionine aminopeptidase superfamily"/>
    <property type="match status" value="1"/>
</dbReference>
<dbReference type="OrthoDB" id="3209743at2759"/>
<dbReference type="STRING" id="98765.A0A2R6NWI0"/>
<dbReference type="Proteomes" id="UP000186601">
    <property type="component" value="Unassembled WGS sequence"/>
</dbReference>
<organism evidence="3 4">
    <name type="scientific">Hermanssonia centrifuga</name>
    <dbReference type="NCBI Taxonomy" id="98765"/>
    <lineage>
        <taxon>Eukaryota</taxon>
        <taxon>Fungi</taxon>
        <taxon>Dikarya</taxon>
        <taxon>Basidiomycota</taxon>
        <taxon>Agaricomycotina</taxon>
        <taxon>Agaricomycetes</taxon>
        <taxon>Polyporales</taxon>
        <taxon>Meruliaceae</taxon>
        <taxon>Hermanssonia</taxon>
    </lineage>
</organism>
<evidence type="ECO:0000259" key="2">
    <source>
        <dbReference type="Pfam" id="PF00557"/>
    </source>
</evidence>
<dbReference type="PRINTS" id="PR00599">
    <property type="entry name" value="MAPEPTIDASE"/>
</dbReference>
<feature type="region of interest" description="Disordered" evidence="1">
    <location>
        <begin position="28"/>
        <end position="54"/>
    </location>
</feature>
<dbReference type="Pfam" id="PF00557">
    <property type="entry name" value="Peptidase_M24"/>
    <property type="match status" value="1"/>
</dbReference>
<keyword evidence="4" id="KW-1185">Reference proteome</keyword>
<evidence type="ECO:0000256" key="1">
    <source>
        <dbReference type="SAM" id="MobiDB-lite"/>
    </source>
</evidence>
<name>A0A2R6NWI0_9APHY</name>
<dbReference type="EMBL" id="MLYV02000750">
    <property type="protein sequence ID" value="PSR78312.1"/>
    <property type="molecule type" value="Genomic_DNA"/>
</dbReference>
<reference evidence="3 4" key="1">
    <citation type="submission" date="2018-02" db="EMBL/GenBank/DDBJ databases">
        <title>Genome sequence of the basidiomycete white-rot fungus Phlebia centrifuga.</title>
        <authorList>
            <person name="Granchi Z."/>
            <person name="Peng M."/>
            <person name="de Vries R.P."/>
            <person name="Hilden K."/>
            <person name="Makela M.R."/>
            <person name="Grigoriev I."/>
            <person name="Riley R."/>
        </authorList>
    </citation>
    <scope>NUCLEOTIDE SEQUENCE [LARGE SCALE GENOMIC DNA]</scope>
    <source>
        <strain evidence="3 4">FBCC195</strain>
    </source>
</reference>
<dbReference type="PANTHER" id="PTHR43330">
    <property type="entry name" value="METHIONINE AMINOPEPTIDASE"/>
    <property type="match status" value="1"/>
</dbReference>
<dbReference type="SUPFAM" id="SSF55920">
    <property type="entry name" value="Creatinase/aminopeptidase"/>
    <property type="match status" value="1"/>
</dbReference>
<proteinExistence type="predicted"/>
<dbReference type="InterPro" id="IPR001714">
    <property type="entry name" value="Pept_M24_MAP"/>
</dbReference>
<dbReference type="AlphaFoldDB" id="A0A2R6NWI0"/>
<comment type="caution">
    <text evidence="3">The sequence shown here is derived from an EMBL/GenBank/DDBJ whole genome shotgun (WGS) entry which is preliminary data.</text>
</comment>
<evidence type="ECO:0000313" key="4">
    <source>
        <dbReference type="Proteomes" id="UP000186601"/>
    </source>
</evidence>
<gene>
    <name evidence="3" type="ORF">PHLCEN_2v7434</name>
</gene>
<feature type="domain" description="Peptidase M24" evidence="2">
    <location>
        <begin position="129"/>
        <end position="317"/>
    </location>
</feature>
<dbReference type="InterPro" id="IPR036005">
    <property type="entry name" value="Creatinase/aminopeptidase-like"/>
</dbReference>
<dbReference type="GO" id="GO:0070006">
    <property type="term" value="F:metalloaminopeptidase activity"/>
    <property type="evidence" value="ECO:0007669"/>
    <property type="project" value="TreeGrafter"/>
</dbReference>
<dbReference type="InterPro" id="IPR000994">
    <property type="entry name" value="Pept_M24"/>
</dbReference>
<accession>A0A2R6NWI0</accession>
<protein>
    <recommendedName>
        <fullName evidence="2">Peptidase M24 domain-containing protein</fullName>
    </recommendedName>
</protein>
<dbReference type="PANTHER" id="PTHR43330:SF8">
    <property type="entry name" value="METHIONINE AMINOPEPTIDASE 1D, MITOCHONDRIAL"/>
    <property type="match status" value="1"/>
</dbReference>
<evidence type="ECO:0000313" key="3">
    <source>
        <dbReference type="EMBL" id="PSR78312.1"/>
    </source>
</evidence>